<keyword evidence="3" id="KW-1185">Reference proteome</keyword>
<dbReference type="Proteomes" id="UP000231516">
    <property type="component" value="Unassembled WGS sequence"/>
</dbReference>
<sequence>MNRLQVQKRWRQLRKKLLQNHPDGLIDFSRILHCSAQKNFHLHVEIARMFRARFSPTVSCALWVLQIWYGLRWVLCDAWFSIYRALNDYANHCEMTRSAQFWRLFKYTLGHAIPASELYENGLMKPNAPVLAYVFSTETQGYHWLQNRDYRDAKSARDLLADKARFGDEMRKMNIPVPKTIAVEQGVQKNLLDVFPEQTDRIFVKLRRANAGFAAFSATKTKNQLTGQDYQGSYLQSDEDVKRAWKHILSIGDVIVQPFITNHSALAALSNTKTTITLRLVTKFGEHGPVPNAARLEIPVWDLEMDGQISYVLFPINLDTGALEQSPKRGIYGEAFDTLIDDIFAKCPPVVPFWDEITSHSMRGHQQKFDLYAVAWDWVITDSGPLLLEGNSGFGLDTQQMQNGGLLAD</sequence>
<proteinExistence type="predicted"/>
<name>A0A2G5KDE5_9RHOB</name>
<dbReference type="RefSeq" id="WP_099591194.1">
    <property type="nucleotide sequence ID" value="NZ_MDGM01000001.1"/>
</dbReference>
<evidence type="ECO:0000259" key="1">
    <source>
        <dbReference type="Pfam" id="PF14397"/>
    </source>
</evidence>
<organism evidence="2 3">
    <name type="scientific">Paramylibacter kogurei</name>
    <dbReference type="NCBI Taxonomy" id="1889778"/>
    <lineage>
        <taxon>Bacteria</taxon>
        <taxon>Pseudomonadati</taxon>
        <taxon>Pseudomonadota</taxon>
        <taxon>Alphaproteobacteria</taxon>
        <taxon>Rhodobacterales</taxon>
        <taxon>Paracoccaceae</taxon>
        <taxon>Paramylibacter</taxon>
    </lineage>
</organism>
<accession>A0A2G5KDE5</accession>
<dbReference type="InterPro" id="IPR039523">
    <property type="entry name" value="RimK-rel_E_lig_ATP-grasp"/>
</dbReference>
<reference evidence="2 3" key="1">
    <citation type="submission" date="2016-08" db="EMBL/GenBank/DDBJ databases">
        <title>Draft genome of Amylibacter sp. strain 4G11.</title>
        <authorList>
            <person name="Wong S.-K."/>
            <person name="Hamasaki K."/>
            <person name="Yoshizawa S."/>
        </authorList>
    </citation>
    <scope>NUCLEOTIDE SEQUENCE [LARGE SCALE GENOMIC DNA]</scope>
    <source>
        <strain evidence="2 3">4G11</strain>
    </source>
</reference>
<protein>
    <recommendedName>
        <fullName evidence="1">Alpha-L-glutamate ligase-related protein ATP-grasp domain-containing protein</fullName>
    </recommendedName>
</protein>
<gene>
    <name evidence="2" type="ORF">BFP76_10670</name>
</gene>
<dbReference type="AlphaFoldDB" id="A0A2G5KDE5"/>
<evidence type="ECO:0000313" key="3">
    <source>
        <dbReference type="Proteomes" id="UP000231516"/>
    </source>
</evidence>
<dbReference type="Pfam" id="PF14397">
    <property type="entry name" value="ATPgrasp_ST"/>
    <property type="match status" value="1"/>
</dbReference>
<evidence type="ECO:0000313" key="2">
    <source>
        <dbReference type="EMBL" id="PIB26850.1"/>
    </source>
</evidence>
<dbReference type="EMBL" id="MDGM01000001">
    <property type="protein sequence ID" value="PIB26850.1"/>
    <property type="molecule type" value="Genomic_DNA"/>
</dbReference>
<feature type="domain" description="Alpha-L-glutamate ligase-related protein ATP-grasp" evidence="1">
    <location>
        <begin position="155"/>
        <end position="405"/>
    </location>
</feature>
<dbReference type="OrthoDB" id="8736147at2"/>
<comment type="caution">
    <text evidence="2">The sequence shown here is derived from an EMBL/GenBank/DDBJ whole genome shotgun (WGS) entry which is preliminary data.</text>
</comment>